<feature type="transmembrane region" description="Helical" evidence="1">
    <location>
        <begin position="141"/>
        <end position="166"/>
    </location>
</feature>
<dbReference type="Proteomes" id="UP001501461">
    <property type="component" value="Unassembled WGS sequence"/>
</dbReference>
<evidence type="ECO:0000313" key="2">
    <source>
        <dbReference type="EMBL" id="GAA2038966.1"/>
    </source>
</evidence>
<reference evidence="3" key="1">
    <citation type="journal article" date="2019" name="Int. J. Syst. Evol. Microbiol.">
        <title>The Global Catalogue of Microorganisms (GCM) 10K type strain sequencing project: providing services to taxonomists for standard genome sequencing and annotation.</title>
        <authorList>
            <consortium name="The Broad Institute Genomics Platform"/>
            <consortium name="The Broad Institute Genome Sequencing Center for Infectious Disease"/>
            <person name="Wu L."/>
            <person name="Ma J."/>
        </authorList>
    </citation>
    <scope>NUCLEOTIDE SEQUENCE [LARGE SCALE GENOMIC DNA]</scope>
    <source>
        <strain evidence="3">JCM 13595</strain>
    </source>
</reference>
<evidence type="ECO:0000256" key="1">
    <source>
        <dbReference type="SAM" id="Phobius"/>
    </source>
</evidence>
<keyword evidence="1" id="KW-0812">Transmembrane</keyword>
<dbReference type="EMBL" id="BAAAMN010000041">
    <property type="protein sequence ID" value="GAA2038966.1"/>
    <property type="molecule type" value="Genomic_DNA"/>
</dbReference>
<proteinExistence type="predicted"/>
<feature type="transmembrane region" description="Helical" evidence="1">
    <location>
        <begin position="178"/>
        <end position="202"/>
    </location>
</feature>
<accession>A0ABP5G4B5</accession>
<dbReference type="RefSeq" id="WP_343958039.1">
    <property type="nucleotide sequence ID" value="NZ_BAAAMN010000041.1"/>
</dbReference>
<feature type="transmembrane region" description="Helical" evidence="1">
    <location>
        <begin position="93"/>
        <end position="121"/>
    </location>
</feature>
<evidence type="ECO:0008006" key="4">
    <source>
        <dbReference type="Google" id="ProtNLM"/>
    </source>
</evidence>
<name>A0ABP5G4B5_9MICC</name>
<protein>
    <recommendedName>
        <fullName evidence="4">ABC transporter permease</fullName>
    </recommendedName>
</protein>
<keyword evidence="1" id="KW-0472">Membrane</keyword>
<feature type="transmembrane region" description="Helical" evidence="1">
    <location>
        <begin position="230"/>
        <end position="251"/>
    </location>
</feature>
<keyword evidence="3" id="KW-1185">Reference proteome</keyword>
<feature type="transmembrane region" description="Helical" evidence="1">
    <location>
        <begin position="12"/>
        <end position="30"/>
    </location>
</feature>
<evidence type="ECO:0000313" key="3">
    <source>
        <dbReference type="Proteomes" id="UP001501461"/>
    </source>
</evidence>
<comment type="caution">
    <text evidence="2">The sequence shown here is derived from an EMBL/GenBank/DDBJ whole genome shotgun (WGS) entry which is preliminary data.</text>
</comment>
<gene>
    <name evidence="2" type="ORF">GCM10009720_19320</name>
</gene>
<keyword evidence="1" id="KW-1133">Transmembrane helix</keyword>
<organism evidence="2 3">
    <name type="scientific">Yaniella flava</name>
    <dbReference type="NCBI Taxonomy" id="287930"/>
    <lineage>
        <taxon>Bacteria</taxon>
        <taxon>Bacillati</taxon>
        <taxon>Actinomycetota</taxon>
        <taxon>Actinomycetes</taxon>
        <taxon>Micrococcales</taxon>
        <taxon>Micrococcaceae</taxon>
        <taxon>Yaniella</taxon>
    </lineage>
</organism>
<sequence length="261" mass="28649">MTATILRHEFTRTIRPILVILGLAVLVMLLGDLLGLFFGILGVVFAGLVVTLMLPVIQFFLAIDFYRSSYGQGARLTHSLPVTGRRLFWTKTLYALLMSALVGLLSLLLLFAHIIFGLNLVGVDLADAYADVQLFFYYVPGAWPAIILGMALALFVPILSMFPSVVIGSGGWARRLGFGGPVIVFVAYYLTTQVLGAASFFIPPVYDFVTADVQMVSLWHNVTNNVDEPVMPLSAVVIQLIVLAILTVWASRDMHSKVELR</sequence>
<feature type="transmembrane region" description="Helical" evidence="1">
    <location>
        <begin position="36"/>
        <end position="63"/>
    </location>
</feature>